<feature type="domain" description="XRRM" evidence="4">
    <location>
        <begin position="376"/>
        <end position="521"/>
    </location>
</feature>
<dbReference type="OrthoDB" id="439993at2759"/>
<dbReference type="Gene3D" id="3.30.70.330">
    <property type="match status" value="1"/>
</dbReference>
<evidence type="ECO:0000313" key="6">
    <source>
        <dbReference type="Proteomes" id="UP000053558"/>
    </source>
</evidence>
<dbReference type="RefSeq" id="XP_007773499.1">
    <property type="nucleotide sequence ID" value="XM_007775309.1"/>
</dbReference>
<evidence type="ECO:0000313" key="5">
    <source>
        <dbReference type="EMBL" id="EIW76247.1"/>
    </source>
</evidence>
<dbReference type="PROSITE" id="PS51939">
    <property type="entry name" value="XRRM"/>
    <property type="match status" value="1"/>
</dbReference>
<feature type="region of interest" description="Disordered" evidence="3">
    <location>
        <begin position="16"/>
        <end position="39"/>
    </location>
</feature>
<feature type="region of interest" description="Disordered" evidence="3">
    <location>
        <begin position="336"/>
        <end position="369"/>
    </location>
</feature>
<dbReference type="AlphaFoldDB" id="A0A5M3MB14"/>
<gene>
    <name evidence="5" type="ORF">CONPUDRAFT_76635</name>
</gene>
<organism evidence="5 6">
    <name type="scientific">Coniophora puteana (strain RWD-64-598)</name>
    <name type="common">Brown rot fungus</name>
    <dbReference type="NCBI Taxonomy" id="741705"/>
    <lineage>
        <taxon>Eukaryota</taxon>
        <taxon>Fungi</taxon>
        <taxon>Dikarya</taxon>
        <taxon>Basidiomycota</taxon>
        <taxon>Agaricomycotina</taxon>
        <taxon>Agaricomycetes</taxon>
        <taxon>Agaricomycetidae</taxon>
        <taxon>Boletales</taxon>
        <taxon>Coniophorineae</taxon>
        <taxon>Coniophoraceae</taxon>
        <taxon>Coniophora</taxon>
    </lineage>
</organism>
<keyword evidence="1 2" id="KW-0694">RNA-binding</keyword>
<dbReference type="InterPro" id="IPR045537">
    <property type="entry name" value="Lar7_xRRM"/>
</dbReference>
<protein>
    <recommendedName>
        <fullName evidence="4">XRRM domain-containing protein</fullName>
    </recommendedName>
</protein>
<feature type="region of interest" description="Disordered" evidence="3">
    <location>
        <begin position="503"/>
        <end position="524"/>
    </location>
</feature>
<proteinExistence type="predicted"/>
<feature type="compositionally biased region" description="Polar residues" evidence="3">
    <location>
        <begin position="506"/>
        <end position="516"/>
    </location>
</feature>
<evidence type="ECO:0000256" key="3">
    <source>
        <dbReference type="SAM" id="MobiDB-lite"/>
    </source>
</evidence>
<evidence type="ECO:0000259" key="4">
    <source>
        <dbReference type="PROSITE" id="PS51939"/>
    </source>
</evidence>
<dbReference type="OMA" id="TCYLRLA"/>
<dbReference type="InterPro" id="IPR012677">
    <property type="entry name" value="Nucleotide-bd_a/b_plait_sf"/>
</dbReference>
<sequence length="524" mass="58159">MSAPFAFVPRSVKKSGASNTNAVAGPSGSRAPAPLPTVQPTVTAYNDRGEGKMPENTTSRAFPHTEDLSTLVLLALSDYSIWLNADLRRALDETCINGDEDAGFLPLSYLVNRRPLRDALTEDISEAMIIKALRQHAAESIEVRMRMVALPTASWNSYTRRAEREAGGYEVRRTDWKELRDASWSRLSHSEWDARIVYIENIPPTYRSVPGIARFTQALLSQLRDDAGSIQHITLPPHHLDGPHNLPKCKGFALVTLSHLKDCEVLLARWPWRQRAGGLSDDMPTSEKDAVRYGLRTLSKERWDKLNEQYLTYQATLIEQTVSSNETSNSFDDILHQTNDVPPPRTNGKTALDKSGKSGEPAFRLPPTRATTLSSPYPVDCLVFVRKLHSGTNKTTIRTLLSRALHSIDSGSKLDGIDYVDFSKGMDSCYLRLASPSSATQLVAYFQENRVVQAHGLDDEGRAAEPGDDNAPLELELMQGKKEDLYWEKVPEKVRRQAVAKVAGQASAQNGVSNVQGKKRKHSA</sequence>
<dbReference type="Proteomes" id="UP000053558">
    <property type="component" value="Unassembled WGS sequence"/>
</dbReference>
<reference evidence="6" key="1">
    <citation type="journal article" date="2012" name="Science">
        <title>The Paleozoic origin of enzymatic lignin decomposition reconstructed from 31 fungal genomes.</title>
        <authorList>
            <person name="Floudas D."/>
            <person name="Binder M."/>
            <person name="Riley R."/>
            <person name="Barry K."/>
            <person name="Blanchette R.A."/>
            <person name="Henrissat B."/>
            <person name="Martinez A.T."/>
            <person name="Otillar R."/>
            <person name="Spatafora J.W."/>
            <person name="Yadav J.S."/>
            <person name="Aerts A."/>
            <person name="Benoit I."/>
            <person name="Boyd A."/>
            <person name="Carlson A."/>
            <person name="Copeland A."/>
            <person name="Coutinho P.M."/>
            <person name="de Vries R.P."/>
            <person name="Ferreira P."/>
            <person name="Findley K."/>
            <person name="Foster B."/>
            <person name="Gaskell J."/>
            <person name="Glotzer D."/>
            <person name="Gorecki P."/>
            <person name="Heitman J."/>
            <person name="Hesse C."/>
            <person name="Hori C."/>
            <person name="Igarashi K."/>
            <person name="Jurgens J.A."/>
            <person name="Kallen N."/>
            <person name="Kersten P."/>
            <person name="Kohler A."/>
            <person name="Kuees U."/>
            <person name="Kumar T.K.A."/>
            <person name="Kuo A."/>
            <person name="LaButti K."/>
            <person name="Larrondo L.F."/>
            <person name="Lindquist E."/>
            <person name="Ling A."/>
            <person name="Lombard V."/>
            <person name="Lucas S."/>
            <person name="Lundell T."/>
            <person name="Martin R."/>
            <person name="McLaughlin D.J."/>
            <person name="Morgenstern I."/>
            <person name="Morin E."/>
            <person name="Murat C."/>
            <person name="Nagy L.G."/>
            <person name="Nolan M."/>
            <person name="Ohm R.A."/>
            <person name="Patyshakuliyeva A."/>
            <person name="Rokas A."/>
            <person name="Ruiz-Duenas F.J."/>
            <person name="Sabat G."/>
            <person name="Salamov A."/>
            <person name="Samejima M."/>
            <person name="Schmutz J."/>
            <person name="Slot J.C."/>
            <person name="St John F."/>
            <person name="Stenlid J."/>
            <person name="Sun H."/>
            <person name="Sun S."/>
            <person name="Syed K."/>
            <person name="Tsang A."/>
            <person name="Wiebenga A."/>
            <person name="Young D."/>
            <person name="Pisabarro A."/>
            <person name="Eastwood D.C."/>
            <person name="Martin F."/>
            <person name="Cullen D."/>
            <person name="Grigoriev I.V."/>
            <person name="Hibbett D.S."/>
        </authorList>
    </citation>
    <scope>NUCLEOTIDE SEQUENCE [LARGE SCALE GENOMIC DNA]</scope>
    <source>
        <strain evidence="6">RWD-64-598 SS2</strain>
    </source>
</reference>
<dbReference type="GO" id="GO:0070034">
    <property type="term" value="F:telomerase RNA binding"/>
    <property type="evidence" value="ECO:0007669"/>
    <property type="project" value="InterPro"/>
</dbReference>
<dbReference type="GO" id="GO:1904868">
    <property type="term" value="P:telomerase catalytic core complex assembly"/>
    <property type="evidence" value="ECO:0007669"/>
    <property type="project" value="InterPro"/>
</dbReference>
<accession>A0A5M3MB14</accession>
<dbReference type="GeneID" id="19209519"/>
<dbReference type="InterPro" id="IPR014886">
    <property type="entry name" value="La_xRRM"/>
</dbReference>
<dbReference type="GO" id="GO:1990904">
    <property type="term" value="C:ribonucleoprotein complex"/>
    <property type="evidence" value="ECO:0007669"/>
    <property type="project" value="UniProtKB-UniRule"/>
</dbReference>
<keyword evidence="6" id="KW-1185">Reference proteome</keyword>
<dbReference type="Pfam" id="PF19977">
    <property type="entry name" value="xRRM"/>
    <property type="match status" value="1"/>
</dbReference>
<dbReference type="EMBL" id="JH711586">
    <property type="protein sequence ID" value="EIW76247.1"/>
    <property type="molecule type" value="Genomic_DNA"/>
</dbReference>
<name>A0A5M3MB14_CONPW</name>
<evidence type="ECO:0000256" key="1">
    <source>
        <dbReference type="ARBA" id="ARBA00022884"/>
    </source>
</evidence>
<dbReference type="KEGG" id="cput:CONPUDRAFT_76635"/>
<comment type="caution">
    <text evidence="5">The sequence shown here is derived from an EMBL/GenBank/DDBJ whole genome shotgun (WGS) entry which is preliminary data.</text>
</comment>
<evidence type="ECO:0000256" key="2">
    <source>
        <dbReference type="PROSITE-ProRule" id="PRU01288"/>
    </source>
</evidence>